<dbReference type="GeneID" id="64655427"/>
<proteinExistence type="predicted"/>
<keyword evidence="1" id="KW-0732">Signal</keyword>
<dbReference type="EMBL" id="JABBWK010000014">
    <property type="protein sequence ID" value="KAG1903104.1"/>
    <property type="molecule type" value="Genomic_DNA"/>
</dbReference>
<protein>
    <recommendedName>
        <fullName evidence="4">Secreted protein</fullName>
    </recommendedName>
</protein>
<accession>A0AAD4HPT8</accession>
<organism evidence="2 3">
    <name type="scientific">Suillus fuscotomentosus</name>
    <dbReference type="NCBI Taxonomy" id="1912939"/>
    <lineage>
        <taxon>Eukaryota</taxon>
        <taxon>Fungi</taxon>
        <taxon>Dikarya</taxon>
        <taxon>Basidiomycota</taxon>
        <taxon>Agaricomycotina</taxon>
        <taxon>Agaricomycetes</taxon>
        <taxon>Agaricomycetidae</taxon>
        <taxon>Boletales</taxon>
        <taxon>Suillineae</taxon>
        <taxon>Suillaceae</taxon>
        <taxon>Suillus</taxon>
    </lineage>
</organism>
<comment type="caution">
    <text evidence="2">The sequence shown here is derived from an EMBL/GenBank/DDBJ whole genome shotgun (WGS) entry which is preliminary data.</text>
</comment>
<dbReference type="AlphaFoldDB" id="A0AAD4HPT8"/>
<evidence type="ECO:0000313" key="2">
    <source>
        <dbReference type="EMBL" id="KAG1903104.1"/>
    </source>
</evidence>
<reference evidence="2" key="1">
    <citation type="journal article" date="2020" name="New Phytol.">
        <title>Comparative genomics reveals dynamic genome evolution in host specialist ectomycorrhizal fungi.</title>
        <authorList>
            <person name="Lofgren L.A."/>
            <person name="Nguyen N.H."/>
            <person name="Vilgalys R."/>
            <person name="Ruytinx J."/>
            <person name="Liao H.L."/>
            <person name="Branco S."/>
            <person name="Kuo A."/>
            <person name="LaButti K."/>
            <person name="Lipzen A."/>
            <person name="Andreopoulos W."/>
            <person name="Pangilinan J."/>
            <person name="Riley R."/>
            <person name="Hundley H."/>
            <person name="Na H."/>
            <person name="Barry K."/>
            <person name="Grigoriev I.V."/>
            <person name="Stajich J.E."/>
            <person name="Kennedy P.G."/>
        </authorList>
    </citation>
    <scope>NUCLEOTIDE SEQUENCE</scope>
    <source>
        <strain evidence="2">FC203</strain>
    </source>
</reference>
<name>A0AAD4HPT8_9AGAM</name>
<feature type="chain" id="PRO_5041977811" description="Secreted protein" evidence="1">
    <location>
        <begin position="19"/>
        <end position="89"/>
    </location>
</feature>
<evidence type="ECO:0008006" key="4">
    <source>
        <dbReference type="Google" id="ProtNLM"/>
    </source>
</evidence>
<dbReference type="Proteomes" id="UP001195769">
    <property type="component" value="Unassembled WGS sequence"/>
</dbReference>
<sequence>MIRKSALWEAVLWKIALGLPSTRPGGLSSKIHHVRIRCQCLNHVAPSLDIHAVHMKSHPFQSAMILNTPFECRLSYRYLADSSALSVRM</sequence>
<gene>
    <name evidence="2" type="ORF">F5891DRAFT_1020515</name>
</gene>
<keyword evidence="3" id="KW-1185">Reference proteome</keyword>
<evidence type="ECO:0000313" key="3">
    <source>
        <dbReference type="Proteomes" id="UP001195769"/>
    </source>
</evidence>
<dbReference type="RefSeq" id="XP_041228679.1">
    <property type="nucleotide sequence ID" value="XM_041361129.1"/>
</dbReference>
<feature type="signal peptide" evidence="1">
    <location>
        <begin position="1"/>
        <end position="18"/>
    </location>
</feature>
<evidence type="ECO:0000256" key="1">
    <source>
        <dbReference type="SAM" id="SignalP"/>
    </source>
</evidence>